<dbReference type="InterPro" id="IPR039248">
    <property type="entry name" value="Ptase_RsbX"/>
</dbReference>
<dbReference type="PANTHER" id="PTHR35801:SF1">
    <property type="entry name" value="PHOSPHOSERINE PHOSPHATASE RSBX"/>
    <property type="match status" value="1"/>
</dbReference>
<evidence type="ECO:0000313" key="3">
    <source>
        <dbReference type="Proteomes" id="UP001368500"/>
    </source>
</evidence>
<dbReference type="Gene3D" id="3.60.40.10">
    <property type="entry name" value="PPM-type phosphatase domain"/>
    <property type="match status" value="1"/>
</dbReference>
<dbReference type="InterPro" id="IPR001932">
    <property type="entry name" value="PPM-type_phosphatase-like_dom"/>
</dbReference>
<reference evidence="2 3" key="1">
    <citation type="submission" date="2024-04" db="EMBL/GenBank/DDBJ databases">
        <title>Novel species of the genus Ideonella isolated from streams.</title>
        <authorList>
            <person name="Lu H."/>
        </authorList>
    </citation>
    <scope>NUCLEOTIDE SEQUENCE [LARGE SCALE GENOMIC DNA]</scope>
    <source>
        <strain evidence="2 3">BYS139W</strain>
    </source>
</reference>
<dbReference type="InterPro" id="IPR036457">
    <property type="entry name" value="PPM-type-like_dom_sf"/>
</dbReference>
<gene>
    <name evidence="2" type="ORF">AACH11_04340</name>
</gene>
<keyword evidence="3" id="KW-1185">Reference proteome</keyword>
<evidence type="ECO:0000259" key="1">
    <source>
        <dbReference type="PROSITE" id="PS51746"/>
    </source>
</evidence>
<dbReference type="EMBL" id="JBBUTF010000003">
    <property type="protein sequence ID" value="MEK8025189.1"/>
    <property type="molecule type" value="Genomic_DNA"/>
</dbReference>
<organism evidence="2 3">
    <name type="scientific">Pseudaquabacterium rugosum</name>
    <dbReference type="NCBI Taxonomy" id="2984194"/>
    <lineage>
        <taxon>Bacteria</taxon>
        <taxon>Pseudomonadati</taxon>
        <taxon>Pseudomonadota</taxon>
        <taxon>Betaproteobacteria</taxon>
        <taxon>Burkholderiales</taxon>
        <taxon>Sphaerotilaceae</taxon>
        <taxon>Pseudaquabacterium</taxon>
    </lineage>
</organism>
<evidence type="ECO:0000313" key="2">
    <source>
        <dbReference type="EMBL" id="MEK8025189.1"/>
    </source>
</evidence>
<dbReference type="RefSeq" id="WP_341372967.1">
    <property type="nucleotide sequence ID" value="NZ_JBBUTF010000003.1"/>
</dbReference>
<name>A0ABU9B633_9BURK</name>
<dbReference type="PROSITE" id="PS51746">
    <property type="entry name" value="PPM_2"/>
    <property type="match status" value="1"/>
</dbReference>
<feature type="domain" description="PPM-type phosphatase" evidence="1">
    <location>
        <begin position="1"/>
        <end position="205"/>
    </location>
</feature>
<comment type="caution">
    <text evidence="2">The sequence shown here is derived from an EMBL/GenBank/DDBJ whole genome shotgun (WGS) entry which is preliminary data.</text>
</comment>
<sequence>MASLRCGRSAMAAPGEHACGDRTGCWHDRHGGTWLAIIDGLGHGPLAALAADTALAALAPAITDARAGPPQPRQLLEDLHGPLAGTRGAAIGLACVRGDQLHHAGIGNTRAGVLRDGRLHGLPSAYGIVGAPTPVRGHAMPPVGTPAFTLCAGDWLLLYSDGLPERLPLPVVPAAWRQDPLRLCEHLLATARQPRDDAAVIAAWVEAV</sequence>
<dbReference type="Pfam" id="PF07228">
    <property type="entry name" value="SpoIIE"/>
    <property type="match status" value="1"/>
</dbReference>
<proteinExistence type="predicted"/>
<dbReference type="PANTHER" id="PTHR35801">
    <property type="entry name" value="PHOSPHOSERINE PHOSPHATASE RSBX"/>
    <property type="match status" value="1"/>
</dbReference>
<accession>A0ABU9B633</accession>
<dbReference type="SMART" id="SM00331">
    <property type="entry name" value="PP2C_SIG"/>
    <property type="match status" value="1"/>
</dbReference>
<dbReference type="Proteomes" id="UP001368500">
    <property type="component" value="Unassembled WGS sequence"/>
</dbReference>
<protein>
    <submittedName>
        <fullName evidence="2">SpoIIE family protein phosphatase</fullName>
    </submittedName>
</protein>
<dbReference type="SUPFAM" id="SSF81606">
    <property type="entry name" value="PP2C-like"/>
    <property type="match status" value="1"/>
</dbReference>